<keyword evidence="4" id="KW-1185">Reference proteome</keyword>
<sequence length="318" mass="34939">MVDYLLAEGHRVRALTHKNRERLQHLIDAPHDSFECLQGDLSDYAFVREAVEGADGVFHFAALSRATSPLPECTDANVVGTQNVLRALADVTSASPASADGNSASPASADGKNGTLRRPKMVFASSALIYGNAAAPQSEDAPHDLRTPYALTKFVAEKYCEYFSEHQGVPTVRLRIFLVYGERESGTLVAIFRRLKREGKPVTIFGDGSTTRDFVHVSDVCEAAYRSMMLMCEGSLPSSSSLALNVGTGVETSIKQVADIISPDAQTHQPPRPNDCERMCADVSRMERVLKWRPQTDFVAWLRETVMRDQEKEAGDQT</sequence>
<dbReference type="EMBL" id="CDMY01000198">
    <property type="protein sequence ID" value="CEL93890.1"/>
    <property type="molecule type" value="Genomic_DNA"/>
</dbReference>
<dbReference type="InterPro" id="IPR001509">
    <property type="entry name" value="Epimerase_deHydtase"/>
</dbReference>
<dbReference type="AlphaFoldDB" id="A0A0G4ED18"/>
<dbReference type="Proteomes" id="UP000041254">
    <property type="component" value="Unassembled WGS sequence"/>
</dbReference>
<feature type="compositionally biased region" description="Polar residues" evidence="1">
    <location>
        <begin position="95"/>
        <end position="106"/>
    </location>
</feature>
<evidence type="ECO:0000313" key="4">
    <source>
        <dbReference type="Proteomes" id="UP000041254"/>
    </source>
</evidence>
<organism evidence="3 4">
    <name type="scientific">Vitrella brassicaformis (strain CCMP3155)</name>
    <dbReference type="NCBI Taxonomy" id="1169540"/>
    <lineage>
        <taxon>Eukaryota</taxon>
        <taxon>Sar</taxon>
        <taxon>Alveolata</taxon>
        <taxon>Colpodellida</taxon>
        <taxon>Vitrellaceae</taxon>
        <taxon>Vitrella</taxon>
    </lineage>
</organism>
<feature type="region of interest" description="Disordered" evidence="1">
    <location>
        <begin position="95"/>
        <end position="115"/>
    </location>
</feature>
<dbReference type="InterPro" id="IPR050177">
    <property type="entry name" value="Lipid_A_modif_metabolic_enz"/>
</dbReference>
<dbReference type="OMA" id="AYVQTNV"/>
<feature type="domain" description="NAD-dependent epimerase/dehydratase" evidence="2">
    <location>
        <begin position="2"/>
        <end position="226"/>
    </location>
</feature>
<protein>
    <recommendedName>
        <fullName evidence="2">NAD-dependent epimerase/dehydratase domain-containing protein</fullName>
    </recommendedName>
</protein>
<dbReference type="SUPFAM" id="SSF51735">
    <property type="entry name" value="NAD(P)-binding Rossmann-fold domains"/>
    <property type="match status" value="1"/>
</dbReference>
<gene>
    <name evidence="3" type="ORF">Vbra_11426</name>
</gene>
<name>A0A0G4ED18_VITBC</name>
<dbReference type="Gene3D" id="3.40.50.720">
    <property type="entry name" value="NAD(P)-binding Rossmann-like Domain"/>
    <property type="match status" value="1"/>
</dbReference>
<dbReference type="OrthoDB" id="449295at2759"/>
<dbReference type="PANTHER" id="PTHR43245:SF13">
    <property type="entry name" value="UDP-D-APIOSE_UDP-D-XYLOSE SYNTHASE 2"/>
    <property type="match status" value="1"/>
</dbReference>
<dbReference type="Pfam" id="PF01370">
    <property type="entry name" value="Epimerase"/>
    <property type="match status" value="1"/>
</dbReference>
<dbReference type="VEuPathDB" id="CryptoDB:Vbra_11426"/>
<dbReference type="PhylomeDB" id="A0A0G4ED18"/>
<dbReference type="InParanoid" id="A0A0G4ED18"/>
<evidence type="ECO:0000313" key="3">
    <source>
        <dbReference type="EMBL" id="CEL93890.1"/>
    </source>
</evidence>
<proteinExistence type="predicted"/>
<dbReference type="PANTHER" id="PTHR43245">
    <property type="entry name" value="BIFUNCTIONAL POLYMYXIN RESISTANCE PROTEIN ARNA"/>
    <property type="match status" value="1"/>
</dbReference>
<accession>A0A0G4ED18</accession>
<reference evidence="3 4" key="1">
    <citation type="submission" date="2014-11" db="EMBL/GenBank/DDBJ databases">
        <authorList>
            <person name="Zhu J."/>
            <person name="Qi W."/>
            <person name="Song R."/>
        </authorList>
    </citation>
    <scope>NUCLEOTIDE SEQUENCE [LARGE SCALE GENOMIC DNA]</scope>
</reference>
<evidence type="ECO:0000256" key="1">
    <source>
        <dbReference type="SAM" id="MobiDB-lite"/>
    </source>
</evidence>
<evidence type="ECO:0000259" key="2">
    <source>
        <dbReference type="Pfam" id="PF01370"/>
    </source>
</evidence>
<dbReference type="STRING" id="1169540.A0A0G4ED18"/>
<dbReference type="InterPro" id="IPR036291">
    <property type="entry name" value="NAD(P)-bd_dom_sf"/>
</dbReference>